<dbReference type="PRINTS" id="PR00376">
    <property type="entry name" value="IL1BCENZYME"/>
</dbReference>
<dbReference type="OrthoDB" id="6114029at2759"/>
<comment type="similarity">
    <text evidence="1">Belongs to the peptidase C14A family.</text>
</comment>
<dbReference type="KEGG" id="bfo:118432179"/>
<dbReference type="PROSITE" id="PS01121">
    <property type="entry name" value="CASPASE_HIS"/>
    <property type="match status" value="1"/>
</dbReference>
<dbReference type="FunFam" id="3.40.50.1460:FF:000034">
    <property type="entry name" value="Uncharacterized protein"/>
    <property type="match status" value="1"/>
</dbReference>
<dbReference type="InterPro" id="IPR011600">
    <property type="entry name" value="Pept_C14_caspase"/>
</dbReference>
<protein>
    <submittedName>
        <fullName evidence="7">Caspase-3-like</fullName>
    </submittedName>
</protein>
<evidence type="ECO:0000313" key="7">
    <source>
        <dbReference type="RefSeq" id="XP_035699602.1"/>
    </source>
</evidence>
<evidence type="ECO:0000313" key="6">
    <source>
        <dbReference type="Proteomes" id="UP000001554"/>
    </source>
</evidence>
<evidence type="ECO:0000256" key="2">
    <source>
        <dbReference type="ARBA" id="ARBA00022703"/>
    </source>
</evidence>
<keyword evidence="3" id="KW-0175">Coiled coil</keyword>
<sequence length="411" mass="45691">MRCRSGTFSDEISSTSVCRPHTDCASKGECVVHRGHHRRDNVCGTCAGNTTITDSTSNDTTGLHTSDGENSLGIENVFWIVLVVVVTLVLAIWSFVLYNINFREGRLISKKQFQLYNNRIMAELTRQKEAERIAFDLCQRVEEENIHLKNQVESEKGEVARLKDQITHFTTKNMSTYSFSRKPCGIAVIINNIHFEDMADRGGAEGDTGRLREAFESLSFTAMTFSDLDHSKMVATIKDQAKADHSNYDCFACCIMSHGTTGKVFSSDDVGLDICDLMKLFNANKCPSLKGKPKLFFIQASQGKKIQGKESIEGDLDATPGEDVPLNVICHDADFFLGLATVPGYVTKRGKDGAPYVLHLAQMLKVLGPMHSLSTIMAMVCDKMNDINDDKFGWISSNHSTLRKEVIFNVE</sequence>
<dbReference type="InterPro" id="IPR029030">
    <property type="entry name" value="Caspase-like_dom_sf"/>
</dbReference>
<feature type="coiled-coil region" evidence="3">
    <location>
        <begin position="138"/>
        <end position="165"/>
    </location>
</feature>
<reference evidence="6" key="1">
    <citation type="journal article" date="2020" name="Nat. Ecol. Evol.">
        <title>Deeply conserved synteny resolves early events in vertebrate evolution.</title>
        <authorList>
            <person name="Simakov O."/>
            <person name="Marletaz F."/>
            <person name="Yue J.X."/>
            <person name="O'Connell B."/>
            <person name="Jenkins J."/>
            <person name="Brandt A."/>
            <person name="Calef R."/>
            <person name="Tung C.H."/>
            <person name="Huang T.K."/>
            <person name="Schmutz J."/>
            <person name="Satoh N."/>
            <person name="Yu J.K."/>
            <person name="Putnam N.H."/>
            <person name="Green R.E."/>
            <person name="Rokhsar D.S."/>
        </authorList>
    </citation>
    <scope>NUCLEOTIDE SEQUENCE [LARGE SCALE GENOMIC DNA]</scope>
    <source>
        <strain evidence="6">S238N-H82</strain>
    </source>
</reference>
<keyword evidence="2" id="KW-0053">Apoptosis</keyword>
<keyword evidence="4" id="KW-0472">Membrane</keyword>
<accession>A0A9J7NB12</accession>
<dbReference type="Pfam" id="PF00656">
    <property type="entry name" value="Peptidase_C14"/>
    <property type="match status" value="1"/>
</dbReference>
<dbReference type="InterPro" id="IPR015917">
    <property type="entry name" value="Pept_C14A"/>
</dbReference>
<gene>
    <name evidence="7" type="primary">LOC118432179</name>
</gene>
<evidence type="ECO:0000256" key="1">
    <source>
        <dbReference type="ARBA" id="ARBA00010134"/>
    </source>
</evidence>
<dbReference type="InterPro" id="IPR001309">
    <property type="entry name" value="Pept_C14_p20"/>
</dbReference>
<organism evidence="6 7">
    <name type="scientific">Branchiostoma floridae</name>
    <name type="common">Florida lancelet</name>
    <name type="synonym">Amphioxus</name>
    <dbReference type="NCBI Taxonomy" id="7739"/>
    <lineage>
        <taxon>Eukaryota</taxon>
        <taxon>Metazoa</taxon>
        <taxon>Chordata</taxon>
        <taxon>Cephalochordata</taxon>
        <taxon>Leptocardii</taxon>
        <taxon>Amphioxiformes</taxon>
        <taxon>Branchiostomatidae</taxon>
        <taxon>Branchiostoma</taxon>
    </lineage>
</organism>
<dbReference type="PANTHER" id="PTHR48169">
    <property type="entry name" value="DED DOMAIN-CONTAINING PROTEIN"/>
    <property type="match status" value="1"/>
</dbReference>
<dbReference type="GO" id="GO:0006915">
    <property type="term" value="P:apoptotic process"/>
    <property type="evidence" value="ECO:0000318"/>
    <property type="project" value="GO_Central"/>
</dbReference>
<dbReference type="GeneID" id="118432179"/>
<evidence type="ECO:0000256" key="4">
    <source>
        <dbReference type="SAM" id="Phobius"/>
    </source>
</evidence>
<keyword evidence="4" id="KW-1133">Transmembrane helix</keyword>
<keyword evidence="6" id="KW-1185">Reference proteome</keyword>
<dbReference type="PROSITE" id="PS50208">
    <property type="entry name" value="CASPASE_P20"/>
    <property type="match status" value="1"/>
</dbReference>
<dbReference type="InterPro" id="IPR016129">
    <property type="entry name" value="Caspase_his_AS"/>
</dbReference>
<dbReference type="Proteomes" id="UP000001554">
    <property type="component" value="Chromosome 15"/>
</dbReference>
<dbReference type="PANTHER" id="PTHR48169:SF7">
    <property type="entry name" value="CASPASE 10"/>
    <property type="match status" value="1"/>
</dbReference>
<dbReference type="AlphaFoldDB" id="A0A9J7NB12"/>
<feature type="domain" description="Caspase family p20" evidence="5">
    <location>
        <begin position="183"/>
        <end position="305"/>
    </location>
</feature>
<keyword evidence="4" id="KW-0812">Transmembrane</keyword>
<proteinExistence type="inferred from homology"/>
<feature type="transmembrane region" description="Helical" evidence="4">
    <location>
        <begin position="77"/>
        <end position="100"/>
    </location>
</feature>
<evidence type="ECO:0000256" key="3">
    <source>
        <dbReference type="SAM" id="Coils"/>
    </source>
</evidence>
<dbReference type="Gene3D" id="2.10.50.10">
    <property type="entry name" value="Tumor Necrosis Factor Receptor, subunit A, domain 2"/>
    <property type="match status" value="1"/>
</dbReference>
<dbReference type="GO" id="GO:0043525">
    <property type="term" value="P:positive regulation of neuron apoptotic process"/>
    <property type="evidence" value="ECO:0000318"/>
    <property type="project" value="GO_Central"/>
</dbReference>
<dbReference type="SUPFAM" id="SSF52129">
    <property type="entry name" value="Caspase-like"/>
    <property type="match status" value="1"/>
</dbReference>
<dbReference type="GO" id="GO:0005737">
    <property type="term" value="C:cytoplasm"/>
    <property type="evidence" value="ECO:0000318"/>
    <property type="project" value="GO_Central"/>
</dbReference>
<dbReference type="GO" id="GO:0006508">
    <property type="term" value="P:proteolysis"/>
    <property type="evidence" value="ECO:0007669"/>
    <property type="project" value="InterPro"/>
</dbReference>
<dbReference type="GO" id="GO:0004197">
    <property type="term" value="F:cysteine-type endopeptidase activity"/>
    <property type="evidence" value="ECO:0000318"/>
    <property type="project" value="GO_Central"/>
</dbReference>
<reference evidence="7" key="2">
    <citation type="submission" date="2025-08" db="UniProtKB">
        <authorList>
            <consortium name="RefSeq"/>
        </authorList>
    </citation>
    <scope>IDENTIFICATION</scope>
    <source>
        <strain evidence="7">S238N-H82</strain>
        <tissue evidence="7">Testes</tissue>
    </source>
</reference>
<evidence type="ECO:0000259" key="5">
    <source>
        <dbReference type="PROSITE" id="PS50208"/>
    </source>
</evidence>
<name>A0A9J7NB12_BRAFL</name>
<dbReference type="RefSeq" id="XP_035699602.1">
    <property type="nucleotide sequence ID" value="XM_035843709.1"/>
</dbReference>
<dbReference type="Gene3D" id="3.40.50.1460">
    <property type="match status" value="1"/>
</dbReference>
<dbReference type="SMART" id="SM00115">
    <property type="entry name" value="CASc"/>
    <property type="match status" value="1"/>
</dbReference>